<proteinExistence type="predicted"/>
<sequence>MSLPKAACDNVPGYRRALQPDGLTTFENALRALNEAVDDVRLAGRQAATCPAVLLLTRHLQRIADGRPTECEADDQALRSQCIERLAELKHRPAIIALVKRGIDYRPEELRHYRREGTRALRQIAAGIGLEHADYRISYYTSQEQLAGEHVLEADGIYVRISPERFGEPGLAWRNPFWKPPGAVMRKAPITALADIPALTARIARELKIAPPVQPGLI</sequence>
<dbReference type="Proteomes" id="UP000248014">
    <property type="component" value="Unassembled WGS sequence"/>
</dbReference>
<name>A0A2V3USQ2_9SPHN</name>
<protein>
    <submittedName>
        <fullName evidence="1">Uncharacterized protein</fullName>
    </submittedName>
</protein>
<evidence type="ECO:0000313" key="1">
    <source>
        <dbReference type="EMBL" id="PXW69797.1"/>
    </source>
</evidence>
<keyword evidence="2" id="KW-1185">Reference proteome</keyword>
<comment type="caution">
    <text evidence="1">The sequence shown here is derived from an EMBL/GenBank/DDBJ whole genome shotgun (WGS) entry which is preliminary data.</text>
</comment>
<dbReference type="AlphaFoldDB" id="A0A2V3USQ2"/>
<dbReference type="EMBL" id="QJJM01000015">
    <property type="protein sequence ID" value="PXW69797.1"/>
    <property type="molecule type" value="Genomic_DNA"/>
</dbReference>
<organism evidence="1 2">
    <name type="scientific">Blastomonas natatoria</name>
    <dbReference type="NCBI Taxonomy" id="34015"/>
    <lineage>
        <taxon>Bacteria</taxon>
        <taxon>Pseudomonadati</taxon>
        <taxon>Pseudomonadota</taxon>
        <taxon>Alphaproteobacteria</taxon>
        <taxon>Sphingomonadales</taxon>
        <taxon>Sphingomonadaceae</taxon>
        <taxon>Blastomonas</taxon>
    </lineage>
</organism>
<accession>A0A2V3USQ2</accession>
<gene>
    <name evidence="1" type="ORF">C7451_11570</name>
</gene>
<reference evidence="1 2" key="1">
    <citation type="submission" date="2018-05" db="EMBL/GenBank/DDBJ databases">
        <title>Genomic Encyclopedia of Type Strains, Phase IV (KMG-IV): sequencing the most valuable type-strain genomes for metagenomic binning, comparative biology and taxonomic classification.</title>
        <authorList>
            <person name="Goeker M."/>
        </authorList>
    </citation>
    <scope>NUCLEOTIDE SEQUENCE [LARGE SCALE GENOMIC DNA]</scope>
    <source>
        <strain evidence="1 2">DSM 3183</strain>
    </source>
</reference>
<evidence type="ECO:0000313" key="2">
    <source>
        <dbReference type="Proteomes" id="UP000248014"/>
    </source>
</evidence>